<evidence type="ECO:0000256" key="4">
    <source>
        <dbReference type="PROSITE-ProRule" id="PRU00169"/>
    </source>
</evidence>
<evidence type="ECO:0000313" key="8">
    <source>
        <dbReference type="Proteomes" id="UP000017973"/>
    </source>
</evidence>
<evidence type="ECO:0000256" key="1">
    <source>
        <dbReference type="ARBA" id="ARBA00023015"/>
    </source>
</evidence>
<keyword evidence="2" id="KW-0238">DNA-binding</keyword>
<dbReference type="Pfam" id="PF12833">
    <property type="entry name" value="HTH_18"/>
    <property type="match status" value="1"/>
</dbReference>
<dbReference type="PANTHER" id="PTHR43280:SF2">
    <property type="entry name" value="HTH-TYPE TRANSCRIPTIONAL REGULATOR EXSA"/>
    <property type="match status" value="1"/>
</dbReference>
<dbReference type="InterPro" id="IPR018062">
    <property type="entry name" value="HTH_AraC-typ_CS"/>
</dbReference>
<dbReference type="eggNOG" id="COG2197">
    <property type="taxonomic scope" value="Bacteria"/>
</dbReference>
<evidence type="ECO:0000313" key="7">
    <source>
        <dbReference type="EMBL" id="EST53168.1"/>
    </source>
</evidence>
<dbReference type="Proteomes" id="UP000017973">
    <property type="component" value="Unassembled WGS sequence"/>
</dbReference>
<dbReference type="InterPro" id="IPR009057">
    <property type="entry name" value="Homeodomain-like_sf"/>
</dbReference>
<dbReference type="PRINTS" id="PR00032">
    <property type="entry name" value="HTHARAC"/>
</dbReference>
<dbReference type="OrthoDB" id="2563880at2"/>
<dbReference type="PROSITE" id="PS01124">
    <property type="entry name" value="HTH_ARAC_FAMILY_2"/>
    <property type="match status" value="1"/>
</dbReference>
<dbReference type="InterPro" id="IPR001789">
    <property type="entry name" value="Sig_transdc_resp-reg_receiver"/>
</dbReference>
<dbReference type="RefSeq" id="WP_023557818.1">
    <property type="nucleotide sequence ID" value="NZ_KI629785.1"/>
</dbReference>
<dbReference type="eggNOG" id="COG4977">
    <property type="taxonomic scope" value="Bacteria"/>
</dbReference>
<dbReference type="InterPro" id="IPR011006">
    <property type="entry name" value="CheY-like_superfamily"/>
</dbReference>
<dbReference type="GO" id="GO:0000160">
    <property type="term" value="P:phosphorelay signal transduction system"/>
    <property type="evidence" value="ECO:0007669"/>
    <property type="project" value="InterPro"/>
</dbReference>
<feature type="domain" description="HTH araC/xylS-type" evidence="5">
    <location>
        <begin position="398"/>
        <end position="497"/>
    </location>
</feature>
<dbReference type="Gene3D" id="3.40.50.2300">
    <property type="match status" value="1"/>
</dbReference>
<keyword evidence="1" id="KW-0805">Transcription regulation</keyword>
<dbReference type="PROSITE" id="PS00041">
    <property type="entry name" value="HTH_ARAC_FAMILY_1"/>
    <property type="match status" value="1"/>
</dbReference>
<comment type="caution">
    <text evidence="7">The sequence shown here is derived from an EMBL/GenBank/DDBJ whole genome shotgun (WGS) entry which is preliminary data.</text>
</comment>
<dbReference type="EMBL" id="AYJU01000017">
    <property type="protein sequence ID" value="EST53168.1"/>
    <property type="molecule type" value="Genomic_DNA"/>
</dbReference>
<proteinExistence type="predicted"/>
<evidence type="ECO:0000256" key="3">
    <source>
        <dbReference type="ARBA" id="ARBA00023163"/>
    </source>
</evidence>
<dbReference type="InterPro" id="IPR018060">
    <property type="entry name" value="HTH_AraC"/>
</dbReference>
<keyword evidence="8" id="KW-1185">Reference proteome</keyword>
<evidence type="ECO:0000259" key="6">
    <source>
        <dbReference type="PROSITE" id="PS50110"/>
    </source>
</evidence>
<dbReference type="Pfam" id="PF00072">
    <property type="entry name" value="Response_reg"/>
    <property type="match status" value="1"/>
</dbReference>
<dbReference type="Gene3D" id="1.10.10.60">
    <property type="entry name" value="Homeodomain-like"/>
    <property type="match status" value="2"/>
</dbReference>
<dbReference type="HOGENOM" id="CLU_000445_5_0_9"/>
<dbReference type="STRING" id="1408254.T458_20055"/>
<sequence length="500" mass="57338">MPSIMIADRDPNERAGINWLLNSWAIPYDQVFSASTEMEAFHTLENKTPDVICLELDMIARTSWDRLKVLIEQYRPIVLVMTAEATFEKAMLGIELHARDLWLKPLMPQTIRRVLTRCCQECKKKGRERSCTGAAETDAEITHASYRELFAPDGGGKAAGPLMLAQLEDPSQHPELLAFLHAYPFHEKPAILPLPDVIALVFASREAATSVSMPQLGKRLLSEWEASHLTPLSLVIHHGQTPSKSLHEKWEEASQALQLRFFIGYRQVYVIEDPITWSSIDPLLTPAEQRTWIDMLLEGNRDAVKMWMYAQFTNLREPYPEPGLLRIRLTSILAQVRRYMKSQGLDAAPLEQEYHRIFETVLYAPILYRVIQEMLLYIFALMDAVQSKENTGRVDVVELAIRYMEGKYNDPDLRLEEVARHVDRSPAYFSTLVSSSLGISFRQLLNNMRLKEAQQLITETSLPIREIAVRSGFSNANYFSKVFKEKLGITPRVYRNRKKS</sequence>
<gene>
    <name evidence="7" type="ORF">T458_20055</name>
</gene>
<dbReference type="CDD" id="cd00156">
    <property type="entry name" value="REC"/>
    <property type="match status" value="1"/>
</dbReference>
<reference evidence="7 8" key="1">
    <citation type="journal article" date="2014" name="Genome Announc.">
        <title>Draft Genome Sequence of Brevibacillus panacihumi Strain W25, a Halotolerant Hydrocarbon-Degrading Bacterium.</title>
        <authorList>
            <person name="Wang X."/>
            <person name="Jin D."/>
            <person name="Zhou L."/>
            <person name="Wu L."/>
            <person name="An W."/>
            <person name="Chen Y."/>
            <person name="Zhao L."/>
        </authorList>
    </citation>
    <scope>NUCLEOTIDE SEQUENCE [LARGE SCALE GENOMIC DNA]</scope>
    <source>
        <strain evidence="7 8">W25</strain>
    </source>
</reference>
<dbReference type="SMART" id="SM00342">
    <property type="entry name" value="HTH_ARAC"/>
    <property type="match status" value="1"/>
</dbReference>
<protein>
    <submittedName>
        <fullName evidence="7">Transcriptional regulator</fullName>
    </submittedName>
</protein>
<dbReference type="PATRIC" id="fig|1408254.3.peg.3933"/>
<dbReference type="SUPFAM" id="SSF46689">
    <property type="entry name" value="Homeodomain-like"/>
    <property type="match status" value="1"/>
</dbReference>
<organism evidence="7 8">
    <name type="scientific">Brevibacillus panacihumi W25</name>
    <dbReference type="NCBI Taxonomy" id="1408254"/>
    <lineage>
        <taxon>Bacteria</taxon>
        <taxon>Bacillati</taxon>
        <taxon>Bacillota</taxon>
        <taxon>Bacilli</taxon>
        <taxon>Bacillales</taxon>
        <taxon>Paenibacillaceae</taxon>
        <taxon>Brevibacillus</taxon>
    </lineage>
</organism>
<evidence type="ECO:0000256" key="2">
    <source>
        <dbReference type="ARBA" id="ARBA00023125"/>
    </source>
</evidence>
<dbReference type="GO" id="GO:0003700">
    <property type="term" value="F:DNA-binding transcription factor activity"/>
    <property type="evidence" value="ECO:0007669"/>
    <property type="project" value="InterPro"/>
</dbReference>
<evidence type="ECO:0000259" key="5">
    <source>
        <dbReference type="PROSITE" id="PS01124"/>
    </source>
</evidence>
<dbReference type="PROSITE" id="PS50110">
    <property type="entry name" value="RESPONSE_REGULATORY"/>
    <property type="match status" value="1"/>
</dbReference>
<comment type="caution">
    <text evidence="4">Lacks conserved residue(s) required for the propagation of feature annotation.</text>
</comment>
<dbReference type="PANTHER" id="PTHR43280">
    <property type="entry name" value="ARAC-FAMILY TRANSCRIPTIONAL REGULATOR"/>
    <property type="match status" value="1"/>
</dbReference>
<name>V6MCS1_9BACL</name>
<dbReference type="SUPFAM" id="SSF52172">
    <property type="entry name" value="CheY-like"/>
    <property type="match status" value="1"/>
</dbReference>
<dbReference type="InterPro" id="IPR020449">
    <property type="entry name" value="Tscrpt_reg_AraC-type_HTH"/>
</dbReference>
<feature type="domain" description="Response regulatory" evidence="6">
    <location>
        <begin position="3"/>
        <end position="119"/>
    </location>
</feature>
<dbReference type="GO" id="GO:0043565">
    <property type="term" value="F:sequence-specific DNA binding"/>
    <property type="evidence" value="ECO:0007669"/>
    <property type="project" value="InterPro"/>
</dbReference>
<dbReference type="AlphaFoldDB" id="V6MCS1"/>
<accession>V6MCS1</accession>
<keyword evidence="3" id="KW-0804">Transcription</keyword>